<dbReference type="Proteomes" id="UP000256690">
    <property type="component" value="Unassembled WGS sequence"/>
</dbReference>
<gene>
    <name evidence="2" type="ORF">DSM5745_00387</name>
</gene>
<proteinExistence type="predicted"/>
<dbReference type="GeneID" id="38110757"/>
<dbReference type="InterPro" id="IPR036047">
    <property type="entry name" value="F-box-like_dom_sf"/>
</dbReference>
<protein>
    <recommendedName>
        <fullName evidence="1">F-box domain-containing protein</fullName>
    </recommendedName>
</protein>
<evidence type="ECO:0000313" key="3">
    <source>
        <dbReference type="Proteomes" id="UP000256690"/>
    </source>
</evidence>
<evidence type="ECO:0000313" key="2">
    <source>
        <dbReference type="EMBL" id="RDW93065.1"/>
    </source>
</evidence>
<dbReference type="AlphaFoldDB" id="A0A3D8T3C7"/>
<dbReference type="RefSeq" id="XP_026608248.1">
    <property type="nucleotide sequence ID" value="XM_026742403.1"/>
</dbReference>
<accession>A0A3D8T3C7</accession>
<comment type="caution">
    <text evidence="2">The sequence shown here is derived from an EMBL/GenBank/DDBJ whole genome shotgun (WGS) entry which is preliminary data.</text>
</comment>
<dbReference type="EMBL" id="PVWQ01000001">
    <property type="protein sequence ID" value="RDW93065.1"/>
    <property type="molecule type" value="Genomic_DNA"/>
</dbReference>
<dbReference type="OrthoDB" id="5273847at2759"/>
<name>A0A3D8T3C7_9EURO</name>
<dbReference type="PROSITE" id="PS50181">
    <property type="entry name" value="FBOX"/>
    <property type="match status" value="1"/>
</dbReference>
<sequence length="338" mass="38651">MLRNAKIFPQPTAKVKSRLENGHNPTDLFGRLPLETREEIAMIMCIRDFLNLRLVSRAMSAVFHDSHFWRSRFREAGDRWFIDTDAWHGGKGQDTDWRLLYHATSRFADRSETTSKVWEVVRWMKETIAAKKGLRLPPLDFSGRALQHYHGDSSAEGRRIERAQVLPNLTAIGVTFVTGNSTGKDSEWLMSEIVALELITNGPRSDTIILGCPRKKAKTLTSLGMQRKMAMYRNSGRRKYRKQPPECPFTGKVVRVMLEARGFMGFRIEYFVEKISSIGVWRKGDLGSLNEPQTFGIEDYDRCVFDMVLEDVLEVVATFEGQALVDLGIRGHRPLPVE</sequence>
<dbReference type="STRING" id="1810919.A0A3D8T3C7"/>
<feature type="domain" description="F-box" evidence="1">
    <location>
        <begin position="26"/>
        <end position="72"/>
    </location>
</feature>
<organism evidence="2 3">
    <name type="scientific">Aspergillus mulundensis</name>
    <dbReference type="NCBI Taxonomy" id="1810919"/>
    <lineage>
        <taxon>Eukaryota</taxon>
        <taxon>Fungi</taxon>
        <taxon>Dikarya</taxon>
        <taxon>Ascomycota</taxon>
        <taxon>Pezizomycotina</taxon>
        <taxon>Eurotiomycetes</taxon>
        <taxon>Eurotiomycetidae</taxon>
        <taxon>Eurotiales</taxon>
        <taxon>Aspergillaceae</taxon>
        <taxon>Aspergillus</taxon>
        <taxon>Aspergillus subgen. Nidulantes</taxon>
    </lineage>
</organism>
<keyword evidence="3" id="KW-1185">Reference proteome</keyword>
<dbReference type="Pfam" id="PF00646">
    <property type="entry name" value="F-box"/>
    <property type="match status" value="1"/>
</dbReference>
<reference evidence="2 3" key="1">
    <citation type="journal article" date="2018" name="IMA Fungus">
        <title>IMA Genome-F 9: Draft genome sequence of Annulohypoxylon stygium, Aspergillus mulundensis, Berkeleyomyces basicola (syn. Thielaviopsis basicola), Ceratocystis smalleyi, two Cercospora beticola strains, Coleophoma cylindrospora, Fusarium fracticaudum, Phialophora cf. hyalina, and Morchella septimelata.</title>
        <authorList>
            <person name="Wingfield B.D."/>
            <person name="Bills G.F."/>
            <person name="Dong Y."/>
            <person name="Huang W."/>
            <person name="Nel W.J."/>
            <person name="Swalarsk-Parry B.S."/>
            <person name="Vaghefi N."/>
            <person name="Wilken P.M."/>
            <person name="An Z."/>
            <person name="de Beer Z.W."/>
            <person name="De Vos L."/>
            <person name="Chen L."/>
            <person name="Duong T.A."/>
            <person name="Gao Y."/>
            <person name="Hammerbacher A."/>
            <person name="Kikkert J.R."/>
            <person name="Li Y."/>
            <person name="Li H."/>
            <person name="Li K."/>
            <person name="Li Q."/>
            <person name="Liu X."/>
            <person name="Ma X."/>
            <person name="Naidoo K."/>
            <person name="Pethybridge S.J."/>
            <person name="Sun J."/>
            <person name="Steenkamp E.T."/>
            <person name="van der Nest M.A."/>
            <person name="van Wyk S."/>
            <person name="Wingfield M.J."/>
            <person name="Xiong C."/>
            <person name="Yue Q."/>
            <person name="Zhang X."/>
        </authorList>
    </citation>
    <scope>NUCLEOTIDE SEQUENCE [LARGE SCALE GENOMIC DNA]</scope>
    <source>
        <strain evidence="2 3">DSM 5745</strain>
    </source>
</reference>
<dbReference type="SUPFAM" id="SSF81383">
    <property type="entry name" value="F-box domain"/>
    <property type="match status" value="1"/>
</dbReference>
<dbReference type="InterPro" id="IPR001810">
    <property type="entry name" value="F-box_dom"/>
</dbReference>
<evidence type="ECO:0000259" key="1">
    <source>
        <dbReference type="PROSITE" id="PS50181"/>
    </source>
</evidence>
<dbReference type="Gene3D" id="1.20.1280.50">
    <property type="match status" value="1"/>
</dbReference>